<accession>A0A0F9IP28</accession>
<dbReference type="GO" id="GO:0003677">
    <property type="term" value="F:DNA binding"/>
    <property type="evidence" value="ECO:0007669"/>
    <property type="project" value="UniProtKB-KW"/>
</dbReference>
<dbReference type="EMBL" id="LAZR01013517">
    <property type="protein sequence ID" value="KKM21594.1"/>
    <property type="molecule type" value="Genomic_DNA"/>
</dbReference>
<dbReference type="InterPro" id="IPR011010">
    <property type="entry name" value="DNA_brk_join_enz"/>
</dbReference>
<keyword evidence="1" id="KW-0238">DNA-binding</keyword>
<evidence type="ECO:0000313" key="3">
    <source>
        <dbReference type="EMBL" id="KKM21594.1"/>
    </source>
</evidence>
<dbReference type="Pfam" id="PF14659">
    <property type="entry name" value="Phage_int_SAM_3"/>
    <property type="match status" value="1"/>
</dbReference>
<gene>
    <name evidence="3" type="ORF">LCGC14_1633870</name>
</gene>
<protein>
    <recommendedName>
        <fullName evidence="2">Core-binding (CB) domain-containing protein</fullName>
    </recommendedName>
</protein>
<proteinExistence type="predicted"/>
<evidence type="ECO:0000259" key="2">
    <source>
        <dbReference type="PROSITE" id="PS51900"/>
    </source>
</evidence>
<name>A0A0F9IP28_9ZZZZ</name>
<comment type="caution">
    <text evidence="3">The sequence shown here is derived from an EMBL/GenBank/DDBJ whole genome shotgun (WGS) entry which is preliminary data.</text>
</comment>
<reference evidence="3" key="1">
    <citation type="journal article" date="2015" name="Nature">
        <title>Complex archaea that bridge the gap between prokaryotes and eukaryotes.</title>
        <authorList>
            <person name="Spang A."/>
            <person name="Saw J.H."/>
            <person name="Jorgensen S.L."/>
            <person name="Zaremba-Niedzwiedzka K."/>
            <person name="Martijn J."/>
            <person name="Lind A.E."/>
            <person name="van Eijk R."/>
            <person name="Schleper C."/>
            <person name="Guy L."/>
            <person name="Ettema T.J."/>
        </authorList>
    </citation>
    <scope>NUCLEOTIDE SEQUENCE</scope>
</reference>
<dbReference type="InterPro" id="IPR044068">
    <property type="entry name" value="CB"/>
</dbReference>
<dbReference type="InterPro" id="IPR004107">
    <property type="entry name" value="Integrase_SAM-like_N"/>
</dbReference>
<dbReference type="Gene3D" id="1.10.150.130">
    <property type="match status" value="1"/>
</dbReference>
<evidence type="ECO:0000256" key="1">
    <source>
        <dbReference type="ARBA" id="ARBA00023125"/>
    </source>
</evidence>
<feature type="domain" description="Core-binding (CB)" evidence="2">
    <location>
        <begin position="16"/>
        <end position="98"/>
    </location>
</feature>
<dbReference type="AlphaFoldDB" id="A0A0F9IP28"/>
<sequence length="173" mass="19908">MLKAKLDGLPIITDRQTVKDFLLSWLETVRPSLRARAWRRYSEYVRLHAVPEFGRILLSRLTPQHLQRLYARKLEQGLSAMTVRHLHAMLHKALADAARWGLVARNVGDLATPPRVERQEMKTLIPQEAFWRPLLYQLSYAPAPSEYSKVARIRVKDGRRPGLEAPAPGPDSW</sequence>
<organism evidence="3">
    <name type="scientific">marine sediment metagenome</name>
    <dbReference type="NCBI Taxonomy" id="412755"/>
    <lineage>
        <taxon>unclassified sequences</taxon>
        <taxon>metagenomes</taxon>
        <taxon>ecological metagenomes</taxon>
    </lineage>
</organism>
<dbReference type="SUPFAM" id="SSF56349">
    <property type="entry name" value="DNA breaking-rejoining enzymes"/>
    <property type="match status" value="1"/>
</dbReference>
<dbReference type="GO" id="GO:0015074">
    <property type="term" value="P:DNA integration"/>
    <property type="evidence" value="ECO:0007669"/>
    <property type="project" value="InterPro"/>
</dbReference>
<dbReference type="PROSITE" id="PS51900">
    <property type="entry name" value="CB"/>
    <property type="match status" value="1"/>
</dbReference>
<dbReference type="InterPro" id="IPR010998">
    <property type="entry name" value="Integrase_recombinase_N"/>
</dbReference>